<comment type="caution">
    <text evidence="2">The sequence shown here is derived from an EMBL/GenBank/DDBJ whole genome shotgun (WGS) entry which is preliminary data.</text>
</comment>
<keyword evidence="1" id="KW-0472">Membrane</keyword>
<feature type="transmembrane region" description="Helical" evidence="1">
    <location>
        <begin position="6"/>
        <end position="29"/>
    </location>
</feature>
<dbReference type="Pfam" id="PF17099">
    <property type="entry name" value="TrpP"/>
    <property type="match status" value="1"/>
</dbReference>
<organism evidence="2 3">
    <name type="scientific">Anaerococcus porci</name>
    <dbReference type="NCBI Taxonomy" id="2652269"/>
    <lineage>
        <taxon>Bacteria</taxon>
        <taxon>Bacillati</taxon>
        <taxon>Bacillota</taxon>
        <taxon>Tissierellia</taxon>
        <taxon>Tissierellales</taxon>
        <taxon>Peptoniphilaceae</taxon>
        <taxon>Anaerococcus</taxon>
    </lineage>
</organism>
<evidence type="ECO:0000313" key="2">
    <source>
        <dbReference type="EMBL" id="MSS77790.1"/>
    </source>
</evidence>
<dbReference type="InterPro" id="IPR031360">
    <property type="entry name" value="TrpP"/>
</dbReference>
<reference evidence="2 3" key="1">
    <citation type="submission" date="2019-08" db="EMBL/GenBank/DDBJ databases">
        <title>In-depth cultivation of the pig gut microbiome towards novel bacterial diversity and tailored functional studies.</title>
        <authorList>
            <person name="Wylensek D."/>
            <person name="Hitch T.C.A."/>
            <person name="Clavel T."/>
        </authorList>
    </citation>
    <scope>NUCLEOTIDE SEQUENCE [LARGE SCALE GENOMIC DNA]</scope>
    <source>
        <strain evidence="2 3">WCA-380-WT-2B</strain>
    </source>
</reference>
<keyword evidence="1" id="KW-0812">Transmembrane</keyword>
<dbReference type="EMBL" id="VULQ01000005">
    <property type="protein sequence ID" value="MSS77790.1"/>
    <property type="molecule type" value="Genomic_DNA"/>
</dbReference>
<evidence type="ECO:0000256" key="1">
    <source>
        <dbReference type="SAM" id="Phobius"/>
    </source>
</evidence>
<feature type="transmembrane region" description="Helical" evidence="1">
    <location>
        <begin position="50"/>
        <end position="70"/>
    </location>
</feature>
<protein>
    <submittedName>
        <fullName evidence="2">Tryptophan transporter</fullName>
    </submittedName>
</protein>
<evidence type="ECO:0000313" key="3">
    <source>
        <dbReference type="Proteomes" id="UP000441925"/>
    </source>
</evidence>
<keyword evidence="3" id="KW-1185">Reference proteome</keyword>
<feature type="transmembrane region" description="Helical" evidence="1">
    <location>
        <begin position="135"/>
        <end position="157"/>
    </location>
</feature>
<dbReference type="RefSeq" id="WP_154540289.1">
    <property type="nucleotide sequence ID" value="NZ_JAXDSU010000072.1"/>
</dbReference>
<gene>
    <name evidence="2" type="ORF">FYJ26_05080</name>
</gene>
<dbReference type="Proteomes" id="UP000441925">
    <property type="component" value="Unassembled WGS sequence"/>
</dbReference>
<name>A0A6N7VEC6_9FIRM</name>
<accession>A0A6N7VEC6</accession>
<proteinExistence type="predicted"/>
<dbReference type="AlphaFoldDB" id="A0A6N7VEC6"/>
<sequence length="169" mass="17754">MKTRTITQSAILLAIGTILHLIPGFVNMVKPDFMLVCVFTIIIANKDIKTALAVGVAGGILAGITTSAPGGFVPNFVDKVISSLFVYAGSKFIAENKIGSLVSKGALYFLGTCLSGLIFLFLMNLAGALPKGVGVPAMFLALVIPTAAVNIIVGLFFDKILGLYNKRFV</sequence>
<feature type="transmembrane region" description="Helical" evidence="1">
    <location>
        <begin position="106"/>
        <end position="129"/>
    </location>
</feature>
<keyword evidence="1" id="KW-1133">Transmembrane helix</keyword>